<dbReference type="VEuPathDB" id="TriTrypDB:Lsey_0170_0190"/>
<feature type="compositionally biased region" description="Gly residues" evidence="1">
    <location>
        <begin position="95"/>
        <end position="104"/>
    </location>
</feature>
<feature type="compositionally biased region" description="Pro residues" evidence="1">
    <location>
        <begin position="1"/>
        <end position="10"/>
    </location>
</feature>
<feature type="region of interest" description="Disordered" evidence="1">
    <location>
        <begin position="1"/>
        <end position="27"/>
    </location>
</feature>
<keyword evidence="3" id="KW-1185">Reference proteome</keyword>
<dbReference type="Proteomes" id="UP000038009">
    <property type="component" value="Unassembled WGS sequence"/>
</dbReference>
<gene>
    <name evidence="2" type="ORF">ABL78_5222</name>
</gene>
<feature type="region of interest" description="Disordered" evidence="1">
    <location>
        <begin position="402"/>
        <end position="446"/>
    </location>
</feature>
<comment type="caution">
    <text evidence="2">The sequence shown here is derived from an EMBL/GenBank/DDBJ whole genome shotgun (WGS) entry which is preliminary data.</text>
</comment>
<dbReference type="AlphaFoldDB" id="A0A0N1PBC0"/>
<feature type="region of interest" description="Disordered" evidence="1">
    <location>
        <begin position="95"/>
        <end position="117"/>
    </location>
</feature>
<accession>A0A0N1PBC0</accession>
<feature type="compositionally biased region" description="Basic and acidic residues" evidence="1">
    <location>
        <begin position="927"/>
        <end position="943"/>
    </location>
</feature>
<evidence type="ECO:0000256" key="1">
    <source>
        <dbReference type="SAM" id="MobiDB-lite"/>
    </source>
</evidence>
<organism evidence="2 3">
    <name type="scientific">Leptomonas seymouri</name>
    <dbReference type="NCBI Taxonomy" id="5684"/>
    <lineage>
        <taxon>Eukaryota</taxon>
        <taxon>Discoba</taxon>
        <taxon>Euglenozoa</taxon>
        <taxon>Kinetoplastea</taxon>
        <taxon>Metakinetoplastina</taxon>
        <taxon>Trypanosomatida</taxon>
        <taxon>Trypanosomatidae</taxon>
        <taxon>Leishmaniinae</taxon>
        <taxon>Leptomonas</taxon>
    </lineage>
</organism>
<feature type="region of interest" description="Disordered" evidence="1">
    <location>
        <begin position="323"/>
        <end position="360"/>
    </location>
</feature>
<dbReference type="EMBL" id="LJSK01000170">
    <property type="protein sequence ID" value="KPI85735.1"/>
    <property type="molecule type" value="Genomic_DNA"/>
</dbReference>
<feature type="region of interest" description="Disordered" evidence="1">
    <location>
        <begin position="920"/>
        <end position="943"/>
    </location>
</feature>
<evidence type="ECO:0000313" key="3">
    <source>
        <dbReference type="Proteomes" id="UP000038009"/>
    </source>
</evidence>
<name>A0A0N1PBC0_LEPSE</name>
<dbReference type="OrthoDB" id="10416915at2759"/>
<protein>
    <submittedName>
        <fullName evidence="2">Uncharacterized protein</fullName>
    </submittedName>
</protein>
<evidence type="ECO:0000313" key="2">
    <source>
        <dbReference type="EMBL" id="KPI85735.1"/>
    </source>
</evidence>
<dbReference type="OMA" id="VCATPFA"/>
<proteinExistence type="predicted"/>
<sequence length="1152" mass="125796">MPRPPNPQRSPPLAQGGATDTDFDAGNDGISPLANIFTEDIDQAILHFSAAVKEQNRPIITRTVLFMNEVLASTAWREKRYREEEESVYAMQSGMGGRGHGGLSAGPPYPSGLQSEGPSLTQWVDALESLTVAGLPTALKYLRDLYQGSTSWSQEDRRCSLAVLNLVFFILVMCRQTQRRVASLRQHHQRQAIQQQQRASGVTSPDSTFTSTLFQASPATPPVHLLSGEGRSLDVLHARIESLGRAQQTIVVPYLCFIAWNAEAQLQAVKTRASVRIKGMPSLSELPQVPLYLSEHDGWIWVWLTATLFSTLSLQNTADAQQTPMSNARATASTTVPTPSSPGRASGATASAGSAPLSATPRSLGLEVNALATDRAPNPASLPLSSARPDSTLLSGTSAAATITVQSSPRPSRLQGANGGGGGAASSVDDAFSGNGGSGAPRSTQPIRSAATRLLLQMSTQDSGELYMHKMLSIMLSSFELYLHLWIRGQPVVGDLFREWTQRVVHSRLSPHVASLSSLYALFDLIQNESLEELTRVVVTLDDVVVHTSFLFFASAQPFLQLNQLLEQLVPLQVTLLLTYQLHPEAHRGAGDDDDDGEMVGSYRFPEDMDEANSNGARSRWTGRRRTHVHEVCAGAVLRYCTAVSQLLAHVAELFLEPYTQRVSDSDAFQLPQSLCYAMLKNTVMFMASEIMLNEDFGVSIRGGGGRSGGSGVGGRDGGRGGGLVMRKQWRWWAVWSNTAYFVCVTGGCLGMLEESDAAVLCHQRRRGVYYVQAISLATEDLYALLQMICSTDVHHSPVAPRTLSLIFLQLRMFIVRLHEEHLAAISLHVASPFSALRDDHFNAFAQLLEHYVAVTAMDNAPLLASSSSLCGTNLLRSAALPTTTPPSPQLLPSYSTPPHRSLWLLAVAYLRLATIESPSTQDGDLDTSKQHPGEQRSDDAKAFARQGVVSTHNFVCATPFASLFYLRDRSYESSEDWMQQPNKWQKNILSRNGTEVPQLRDSAHLFRCYRGEVQQTEDAVRELLLLASMRLLSAALRAASNAKSIKEMELSNISASSFSNLHASPHSEESQAYVYVTAFSRYLCMLKGISSPCLLFLLQSIRDELRDCKEREGSARLSNTSALAGEGANSLGEQDLLEARGFMWGVSLYSV</sequence>
<feature type="compositionally biased region" description="Low complexity" evidence="1">
    <location>
        <begin position="328"/>
        <end position="360"/>
    </location>
</feature>
<reference evidence="2 3" key="1">
    <citation type="journal article" date="2015" name="PLoS Pathog.">
        <title>Leptomonas seymouri: Adaptations to the Dixenous Life Cycle Analyzed by Genome Sequencing, Transcriptome Profiling and Co-infection with Leishmania donovani.</title>
        <authorList>
            <person name="Kraeva N."/>
            <person name="Butenko A."/>
            <person name="Hlavacova J."/>
            <person name="Kostygov A."/>
            <person name="Myskova J."/>
            <person name="Grybchuk D."/>
            <person name="Lestinova T."/>
            <person name="Votypka J."/>
            <person name="Volf P."/>
            <person name="Opperdoes F."/>
            <person name="Flegontov P."/>
            <person name="Lukes J."/>
            <person name="Yurchenko V."/>
        </authorList>
    </citation>
    <scope>NUCLEOTIDE SEQUENCE [LARGE SCALE GENOMIC DNA]</scope>
    <source>
        <strain evidence="2 3">ATCC 30220</strain>
    </source>
</reference>